<keyword evidence="3" id="KW-1185">Reference proteome</keyword>
<dbReference type="Gramene" id="TuG1812G0100001977.01.T01">
    <property type="protein sequence ID" value="TuG1812G0100001977.01.T01"/>
    <property type="gene ID" value="TuG1812G0100001977.01"/>
</dbReference>
<sequence length="118" mass="12950">MPTTAAARSAPSTPPSTLKIESGRPSVVDDTLPWSTTPFRRGLSVGWRPTRSTPLWPCYPQARRLDPLRPSPSARESSPSPTSLLPSYSFSLASAARFSPRPGNERPLDKRPLPVNWI</sequence>
<dbReference type="EnsemblPlants" id="TuG1812G0100001977.01.T01">
    <property type="protein sequence ID" value="TuG1812G0100001977.01.T01"/>
    <property type="gene ID" value="TuG1812G0100001977.01"/>
</dbReference>
<organism evidence="2 3">
    <name type="scientific">Triticum urartu</name>
    <name type="common">Red wild einkorn</name>
    <name type="synonym">Crithodium urartu</name>
    <dbReference type="NCBI Taxonomy" id="4572"/>
    <lineage>
        <taxon>Eukaryota</taxon>
        <taxon>Viridiplantae</taxon>
        <taxon>Streptophyta</taxon>
        <taxon>Embryophyta</taxon>
        <taxon>Tracheophyta</taxon>
        <taxon>Spermatophyta</taxon>
        <taxon>Magnoliopsida</taxon>
        <taxon>Liliopsida</taxon>
        <taxon>Poales</taxon>
        <taxon>Poaceae</taxon>
        <taxon>BOP clade</taxon>
        <taxon>Pooideae</taxon>
        <taxon>Triticodae</taxon>
        <taxon>Triticeae</taxon>
        <taxon>Triticinae</taxon>
        <taxon>Triticum</taxon>
    </lineage>
</organism>
<dbReference type="Proteomes" id="UP000015106">
    <property type="component" value="Chromosome 1"/>
</dbReference>
<evidence type="ECO:0000313" key="2">
    <source>
        <dbReference type="EnsemblPlants" id="TuG1812G0100001977.01.T01"/>
    </source>
</evidence>
<feature type="compositionally biased region" description="Low complexity" evidence="1">
    <location>
        <begin position="1"/>
        <end position="17"/>
    </location>
</feature>
<feature type="compositionally biased region" description="Low complexity" evidence="1">
    <location>
        <begin position="71"/>
        <end position="92"/>
    </location>
</feature>
<reference evidence="3" key="1">
    <citation type="journal article" date="2013" name="Nature">
        <title>Draft genome of the wheat A-genome progenitor Triticum urartu.</title>
        <authorList>
            <person name="Ling H.Q."/>
            <person name="Zhao S."/>
            <person name="Liu D."/>
            <person name="Wang J."/>
            <person name="Sun H."/>
            <person name="Zhang C."/>
            <person name="Fan H."/>
            <person name="Li D."/>
            <person name="Dong L."/>
            <person name="Tao Y."/>
            <person name="Gao C."/>
            <person name="Wu H."/>
            <person name="Li Y."/>
            <person name="Cui Y."/>
            <person name="Guo X."/>
            <person name="Zheng S."/>
            <person name="Wang B."/>
            <person name="Yu K."/>
            <person name="Liang Q."/>
            <person name="Yang W."/>
            <person name="Lou X."/>
            <person name="Chen J."/>
            <person name="Feng M."/>
            <person name="Jian J."/>
            <person name="Zhang X."/>
            <person name="Luo G."/>
            <person name="Jiang Y."/>
            <person name="Liu J."/>
            <person name="Wang Z."/>
            <person name="Sha Y."/>
            <person name="Zhang B."/>
            <person name="Wu H."/>
            <person name="Tang D."/>
            <person name="Shen Q."/>
            <person name="Xue P."/>
            <person name="Zou S."/>
            <person name="Wang X."/>
            <person name="Liu X."/>
            <person name="Wang F."/>
            <person name="Yang Y."/>
            <person name="An X."/>
            <person name="Dong Z."/>
            <person name="Zhang K."/>
            <person name="Zhang X."/>
            <person name="Luo M.C."/>
            <person name="Dvorak J."/>
            <person name="Tong Y."/>
            <person name="Wang J."/>
            <person name="Yang H."/>
            <person name="Li Z."/>
            <person name="Wang D."/>
            <person name="Zhang A."/>
            <person name="Wang J."/>
        </authorList>
    </citation>
    <scope>NUCLEOTIDE SEQUENCE</scope>
    <source>
        <strain evidence="3">cv. G1812</strain>
    </source>
</reference>
<accession>A0A8R7JZC0</accession>
<feature type="compositionally biased region" description="Basic and acidic residues" evidence="1">
    <location>
        <begin position="103"/>
        <end position="112"/>
    </location>
</feature>
<evidence type="ECO:0000256" key="1">
    <source>
        <dbReference type="SAM" id="MobiDB-lite"/>
    </source>
</evidence>
<feature type="region of interest" description="Disordered" evidence="1">
    <location>
        <begin position="1"/>
        <end position="118"/>
    </location>
</feature>
<name>A0A8R7JZC0_TRIUA</name>
<evidence type="ECO:0000313" key="3">
    <source>
        <dbReference type="Proteomes" id="UP000015106"/>
    </source>
</evidence>
<proteinExistence type="predicted"/>
<reference evidence="2" key="3">
    <citation type="submission" date="2022-06" db="UniProtKB">
        <authorList>
            <consortium name="EnsemblPlants"/>
        </authorList>
    </citation>
    <scope>IDENTIFICATION</scope>
</reference>
<protein>
    <submittedName>
        <fullName evidence="2">Uncharacterized protein</fullName>
    </submittedName>
</protein>
<reference evidence="2" key="2">
    <citation type="submission" date="2018-03" db="EMBL/GenBank/DDBJ databases">
        <title>The Triticum urartu genome reveals the dynamic nature of wheat genome evolution.</title>
        <authorList>
            <person name="Ling H."/>
            <person name="Ma B."/>
            <person name="Shi X."/>
            <person name="Liu H."/>
            <person name="Dong L."/>
            <person name="Sun H."/>
            <person name="Cao Y."/>
            <person name="Gao Q."/>
            <person name="Zheng S."/>
            <person name="Li Y."/>
            <person name="Yu Y."/>
            <person name="Du H."/>
            <person name="Qi M."/>
            <person name="Li Y."/>
            <person name="Yu H."/>
            <person name="Cui Y."/>
            <person name="Wang N."/>
            <person name="Chen C."/>
            <person name="Wu H."/>
            <person name="Zhao Y."/>
            <person name="Zhang J."/>
            <person name="Li Y."/>
            <person name="Zhou W."/>
            <person name="Zhang B."/>
            <person name="Hu W."/>
            <person name="Eijk M."/>
            <person name="Tang J."/>
            <person name="Witsenboer H."/>
            <person name="Zhao S."/>
            <person name="Li Z."/>
            <person name="Zhang A."/>
            <person name="Wang D."/>
            <person name="Liang C."/>
        </authorList>
    </citation>
    <scope>NUCLEOTIDE SEQUENCE [LARGE SCALE GENOMIC DNA]</scope>
    <source>
        <strain evidence="2">cv. G1812</strain>
    </source>
</reference>
<dbReference type="AlphaFoldDB" id="A0A8R7JZC0"/>